<gene>
    <name evidence="1" type="ORF">DPMN_152678</name>
</gene>
<accession>A0A9D4FHW5</accession>
<evidence type="ECO:0000313" key="2">
    <source>
        <dbReference type="Proteomes" id="UP000828390"/>
    </source>
</evidence>
<comment type="caution">
    <text evidence="1">The sequence shown here is derived from an EMBL/GenBank/DDBJ whole genome shotgun (WGS) entry which is preliminary data.</text>
</comment>
<dbReference type="Proteomes" id="UP000828390">
    <property type="component" value="Unassembled WGS sequence"/>
</dbReference>
<sequence length="186" mass="21513">MQLNKLISLRAAQRLILAKQLEKLDKISSTSDSQKLLNIIQEKTHTIRGMNEKIINHADLRNIDTQLLDNEEYSIELEMSIHRYQEKITKLKETTFEQKDENLNHFTAGEVQHSTQPEEESTLECVPTKTYNRANNVTASTNSRNLNCLLSVVTLAIGKHFGTNLIQQCTRTQHLRMYRSFLIFDP</sequence>
<reference evidence="1" key="1">
    <citation type="journal article" date="2019" name="bioRxiv">
        <title>The Genome of the Zebra Mussel, Dreissena polymorpha: A Resource for Invasive Species Research.</title>
        <authorList>
            <person name="McCartney M.A."/>
            <person name="Auch B."/>
            <person name="Kono T."/>
            <person name="Mallez S."/>
            <person name="Zhang Y."/>
            <person name="Obille A."/>
            <person name="Becker A."/>
            <person name="Abrahante J.E."/>
            <person name="Garbe J."/>
            <person name="Badalamenti J.P."/>
            <person name="Herman A."/>
            <person name="Mangelson H."/>
            <person name="Liachko I."/>
            <person name="Sullivan S."/>
            <person name="Sone E.D."/>
            <person name="Koren S."/>
            <person name="Silverstein K.A.T."/>
            <person name="Beckman K.B."/>
            <person name="Gohl D.M."/>
        </authorList>
    </citation>
    <scope>NUCLEOTIDE SEQUENCE</scope>
    <source>
        <strain evidence="1">Duluth1</strain>
        <tissue evidence="1">Whole animal</tissue>
    </source>
</reference>
<evidence type="ECO:0000313" key="1">
    <source>
        <dbReference type="EMBL" id="KAH3799075.1"/>
    </source>
</evidence>
<dbReference type="EMBL" id="JAIWYP010000007">
    <property type="protein sequence ID" value="KAH3799075.1"/>
    <property type="molecule type" value="Genomic_DNA"/>
</dbReference>
<proteinExistence type="predicted"/>
<protein>
    <submittedName>
        <fullName evidence="1">Uncharacterized protein</fullName>
    </submittedName>
</protein>
<organism evidence="1 2">
    <name type="scientific">Dreissena polymorpha</name>
    <name type="common">Zebra mussel</name>
    <name type="synonym">Mytilus polymorpha</name>
    <dbReference type="NCBI Taxonomy" id="45954"/>
    <lineage>
        <taxon>Eukaryota</taxon>
        <taxon>Metazoa</taxon>
        <taxon>Spiralia</taxon>
        <taxon>Lophotrochozoa</taxon>
        <taxon>Mollusca</taxon>
        <taxon>Bivalvia</taxon>
        <taxon>Autobranchia</taxon>
        <taxon>Heteroconchia</taxon>
        <taxon>Euheterodonta</taxon>
        <taxon>Imparidentia</taxon>
        <taxon>Neoheterodontei</taxon>
        <taxon>Myida</taxon>
        <taxon>Dreissenoidea</taxon>
        <taxon>Dreissenidae</taxon>
        <taxon>Dreissena</taxon>
    </lineage>
</organism>
<keyword evidence="2" id="KW-1185">Reference proteome</keyword>
<reference evidence="1" key="2">
    <citation type="submission" date="2020-11" db="EMBL/GenBank/DDBJ databases">
        <authorList>
            <person name="McCartney M.A."/>
            <person name="Auch B."/>
            <person name="Kono T."/>
            <person name="Mallez S."/>
            <person name="Becker A."/>
            <person name="Gohl D.M."/>
            <person name="Silverstein K.A.T."/>
            <person name="Koren S."/>
            <person name="Bechman K.B."/>
            <person name="Herman A."/>
            <person name="Abrahante J.E."/>
            <person name="Garbe J."/>
        </authorList>
    </citation>
    <scope>NUCLEOTIDE SEQUENCE</scope>
    <source>
        <strain evidence="1">Duluth1</strain>
        <tissue evidence="1">Whole animal</tissue>
    </source>
</reference>
<dbReference type="AlphaFoldDB" id="A0A9D4FHW5"/>
<name>A0A9D4FHW5_DREPO</name>